<feature type="transmembrane region" description="Helical" evidence="8">
    <location>
        <begin position="28"/>
        <end position="49"/>
    </location>
</feature>
<name>A0ABP9D1X1_9BACT</name>
<keyword evidence="10" id="KW-1185">Reference proteome</keyword>
<keyword evidence="6 8" id="KW-1133">Transmembrane helix</keyword>
<evidence type="ECO:0000256" key="5">
    <source>
        <dbReference type="ARBA" id="ARBA00022692"/>
    </source>
</evidence>
<evidence type="ECO:0000256" key="6">
    <source>
        <dbReference type="ARBA" id="ARBA00022989"/>
    </source>
</evidence>
<accession>A0ABP9D1X1</accession>
<keyword evidence="4" id="KW-1003">Cell membrane</keyword>
<feature type="transmembrane region" description="Helical" evidence="8">
    <location>
        <begin position="177"/>
        <end position="199"/>
    </location>
</feature>
<dbReference type="Proteomes" id="UP001500298">
    <property type="component" value="Unassembled WGS sequence"/>
</dbReference>
<evidence type="ECO:0000313" key="10">
    <source>
        <dbReference type="Proteomes" id="UP001500298"/>
    </source>
</evidence>
<evidence type="ECO:0000256" key="8">
    <source>
        <dbReference type="SAM" id="Phobius"/>
    </source>
</evidence>
<comment type="caution">
    <text evidence="9">The sequence shown here is derived from an EMBL/GenBank/DDBJ whole genome shotgun (WGS) entry which is preliminary data.</text>
</comment>
<dbReference type="Pfam" id="PF01594">
    <property type="entry name" value="AI-2E_transport"/>
    <property type="match status" value="1"/>
</dbReference>
<feature type="transmembrane region" description="Helical" evidence="8">
    <location>
        <begin position="119"/>
        <end position="145"/>
    </location>
</feature>
<sequence length="317" mass="34423">MLWGGIIAIALYPLFDQLRNKLGGSVKWATVLWAVLLLMLFIFPSTFFVESMMASGKVIAEEIRKDAIALPPPPQEAKEIPLVGGIIYDLWKEASGNLVRTLNKFPEQVKQASTWLLKITASIVVTAFQTLLAIIISIVFMVYAAQIYSLSIKALQKIIGTKGVEFVHTVRNIVRSVAQGVILVALTQGLMAGIGFWLVGLPAAGLWTLLVVMLSIMQLPTVLVILPIIIYVSSHEPTAVAIIFTIWEVLVTLVDNVLRPMLIGKGANIPILIIFIGAVGGMALMGVIGLFTGPVILVLGYKLFFMWVAEGGVANEE</sequence>
<feature type="transmembrane region" description="Helical" evidence="8">
    <location>
        <begin position="238"/>
        <end position="258"/>
    </location>
</feature>
<dbReference type="InterPro" id="IPR002549">
    <property type="entry name" value="AI-2E-like"/>
</dbReference>
<evidence type="ECO:0000256" key="7">
    <source>
        <dbReference type="ARBA" id="ARBA00023136"/>
    </source>
</evidence>
<evidence type="ECO:0000313" key="9">
    <source>
        <dbReference type="EMBL" id="GAA4822114.1"/>
    </source>
</evidence>
<feature type="transmembrane region" description="Helical" evidence="8">
    <location>
        <begin position="206"/>
        <end position="232"/>
    </location>
</feature>
<feature type="transmembrane region" description="Helical" evidence="8">
    <location>
        <begin position="270"/>
        <end position="297"/>
    </location>
</feature>
<evidence type="ECO:0000256" key="1">
    <source>
        <dbReference type="ARBA" id="ARBA00004651"/>
    </source>
</evidence>
<evidence type="ECO:0000256" key="3">
    <source>
        <dbReference type="ARBA" id="ARBA00022448"/>
    </source>
</evidence>
<organism evidence="9 10">
    <name type="scientific">Algivirga pacifica</name>
    <dbReference type="NCBI Taxonomy" id="1162670"/>
    <lineage>
        <taxon>Bacteria</taxon>
        <taxon>Pseudomonadati</taxon>
        <taxon>Bacteroidota</taxon>
        <taxon>Cytophagia</taxon>
        <taxon>Cytophagales</taxon>
        <taxon>Flammeovirgaceae</taxon>
        <taxon>Algivirga</taxon>
    </lineage>
</organism>
<dbReference type="EMBL" id="BAABJX010000006">
    <property type="protein sequence ID" value="GAA4822114.1"/>
    <property type="molecule type" value="Genomic_DNA"/>
</dbReference>
<protein>
    <submittedName>
        <fullName evidence="9">AI-2E family transporter</fullName>
    </submittedName>
</protein>
<evidence type="ECO:0000256" key="4">
    <source>
        <dbReference type="ARBA" id="ARBA00022475"/>
    </source>
</evidence>
<gene>
    <name evidence="9" type="ORF">GCM10023331_03050</name>
</gene>
<comment type="subcellular location">
    <subcellularLocation>
        <location evidence="1">Cell membrane</location>
        <topology evidence="1">Multi-pass membrane protein</topology>
    </subcellularLocation>
</comment>
<proteinExistence type="inferred from homology"/>
<comment type="similarity">
    <text evidence="2">Belongs to the autoinducer-2 exporter (AI-2E) (TC 2.A.86) family.</text>
</comment>
<reference evidence="10" key="1">
    <citation type="journal article" date="2019" name="Int. J. Syst. Evol. Microbiol.">
        <title>The Global Catalogue of Microorganisms (GCM) 10K type strain sequencing project: providing services to taxonomists for standard genome sequencing and annotation.</title>
        <authorList>
            <consortium name="The Broad Institute Genomics Platform"/>
            <consortium name="The Broad Institute Genome Sequencing Center for Infectious Disease"/>
            <person name="Wu L."/>
            <person name="Ma J."/>
        </authorList>
    </citation>
    <scope>NUCLEOTIDE SEQUENCE [LARGE SCALE GENOMIC DNA]</scope>
    <source>
        <strain evidence="10">JCM 18326</strain>
    </source>
</reference>
<keyword evidence="3" id="KW-0813">Transport</keyword>
<keyword evidence="7 8" id="KW-0472">Membrane</keyword>
<keyword evidence="5 8" id="KW-0812">Transmembrane</keyword>
<evidence type="ECO:0000256" key="2">
    <source>
        <dbReference type="ARBA" id="ARBA00009773"/>
    </source>
</evidence>
<dbReference type="PANTHER" id="PTHR21716">
    <property type="entry name" value="TRANSMEMBRANE PROTEIN"/>
    <property type="match status" value="1"/>
</dbReference>
<dbReference type="PANTHER" id="PTHR21716:SF67">
    <property type="entry name" value="TRANSPORT PROTEIN YDIK-RELATED"/>
    <property type="match status" value="1"/>
</dbReference>